<dbReference type="GO" id="GO:0005829">
    <property type="term" value="C:cytosol"/>
    <property type="evidence" value="ECO:0007669"/>
    <property type="project" value="TreeGrafter"/>
</dbReference>
<dbReference type="EMBL" id="ADBJ01000044">
    <property type="protein sequence ID" value="EFA76733.1"/>
    <property type="molecule type" value="Genomic_DNA"/>
</dbReference>
<comment type="function">
    <text evidence="1">Catalyzes the decarboxylation of four acetate groups of uroporphyrinogen-III to yield coproporphyrinogen-III.</text>
</comment>
<dbReference type="FunFam" id="3.20.20.210:FF:000001">
    <property type="entry name" value="Uroporphyrinogen decarboxylase"/>
    <property type="match status" value="1"/>
</dbReference>
<evidence type="ECO:0000256" key="12">
    <source>
        <dbReference type="RuleBase" id="RU000554"/>
    </source>
</evidence>
<evidence type="ECO:0000256" key="1">
    <source>
        <dbReference type="ARBA" id="ARBA00002448"/>
    </source>
</evidence>
<sequence length="368" mass="41416">MSDQRFAELKNDLILRVCRGEKVERTPVWIMRQAGRYLPEFKEVRADVDFFTVCRNPELACKVTLQPIDRFPGLDAAIIFSDILVIPQAMGLEVQMIPGKGPHFPDPVREPSEMSRVKYPVDIKKELQYVFDAITLTRQRLEGRVPLIGFSGAPWTLLSYCIEGGGISGSGMNHAKLWLYKYKEESHRFLKMLTDTVVGYLIGQVDAGAQLLQVFDSWSGDLSPDLFDEYCLPYLVDIAKRVKEVHPTIPMICFAKGSNFGLTKLAQLSQYDVLGIDWTIEPKVAREFVAGTNKVLQGNMDPAVMFAGQEVIDREVERMINSFGTQRYIANLGHGMQPSMTIDSAANFISSVHNISTRLASEKVNKQE</sequence>
<proteinExistence type="inferred from homology"/>
<dbReference type="InParanoid" id="D3BN73"/>
<feature type="domain" description="Uroporphyrinogen decarboxylase (URO-D)" evidence="14">
    <location>
        <begin position="27"/>
        <end position="36"/>
    </location>
</feature>
<dbReference type="GO" id="GO:0006782">
    <property type="term" value="P:protoporphyrinogen IX biosynthetic process"/>
    <property type="evidence" value="ECO:0007669"/>
    <property type="project" value="UniProtKB-UniPathway"/>
</dbReference>
<dbReference type="Gene3D" id="3.20.20.210">
    <property type="match status" value="1"/>
</dbReference>
<evidence type="ECO:0000259" key="14">
    <source>
        <dbReference type="PROSITE" id="PS00906"/>
    </source>
</evidence>
<evidence type="ECO:0000256" key="7">
    <source>
        <dbReference type="ARBA" id="ARBA00014308"/>
    </source>
</evidence>
<protein>
    <recommendedName>
        <fullName evidence="7 12">Uroporphyrinogen decarboxylase</fullName>
        <ecNumber evidence="6 12">4.1.1.37</ecNumber>
    </recommendedName>
</protein>
<evidence type="ECO:0000256" key="10">
    <source>
        <dbReference type="ARBA" id="ARBA00023239"/>
    </source>
</evidence>
<evidence type="ECO:0000256" key="4">
    <source>
        <dbReference type="ARBA" id="ARBA00009935"/>
    </source>
</evidence>
<dbReference type="InterPro" id="IPR038071">
    <property type="entry name" value="UROD/MetE-like_sf"/>
</dbReference>
<dbReference type="PROSITE" id="PS00906">
    <property type="entry name" value="UROD_1"/>
    <property type="match status" value="1"/>
</dbReference>
<evidence type="ECO:0000256" key="13">
    <source>
        <dbReference type="RuleBase" id="RU004169"/>
    </source>
</evidence>
<dbReference type="CDD" id="cd00717">
    <property type="entry name" value="URO-D"/>
    <property type="match status" value="1"/>
</dbReference>
<comment type="catalytic activity">
    <reaction evidence="12">
        <text>uroporphyrinogen III + 4 H(+) = coproporphyrinogen III + 4 CO2</text>
        <dbReference type="Rhea" id="RHEA:19865"/>
        <dbReference type="ChEBI" id="CHEBI:15378"/>
        <dbReference type="ChEBI" id="CHEBI:16526"/>
        <dbReference type="ChEBI" id="CHEBI:57308"/>
        <dbReference type="ChEBI" id="CHEBI:57309"/>
        <dbReference type="EC" id="4.1.1.37"/>
    </reaction>
</comment>
<evidence type="ECO:0000259" key="15">
    <source>
        <dbReference type="PROSITE" id="PS00907"/>
    </source>
</evidence>
<dbReference type="PANTHER" id="PTHR21091:SF169">
    <property type="entry name" value="UROPORPHYRINOGEN DECARBOXYLASE"/>
    <property type="match status" value="1"/>
</dbReference>
<keyword evidence="9 12" id="KW-0210">Decarboxylase</keyword>
<dbReference type="GO" id="GO:0004853">
    <property type="term" value="F:uroporphyrinogen decarboxylase activity"/>
    <property type="evidence" value="ECO:0007669"/>
    <property type="project" value="UniProtKB-EC"/>
</dbReference>
<dbReference type="NCBIfam" id="TIGR01464">
    <property type="entry name" value="hemE"/>
    <property type="match status" value="1"/>
</dbReference>
<comment type="pathway">
    <text evidence="3 12">Porphyrin-containing compound metabolism; protoporphyrin-IX biosynthesis; coproporphyrinogen-III from 5-aminolevulinate: step 4/4.</text>
</comment>
<dbReference type="InterPro" id="IPR006361">
    <property type="entry name" value="Uroporphyrinogen_deCO2ase_HemE"/>
</dbReference>
<dbReference type="GeneID" id="31364959"/>
<keyword evidence="17" id="KW-1185">Reference proteome</keyword>
<keyword evidence="8" id="KW-0963">Cytoplasm</keyword>
<feature type="domain" description="Uroporphyrinogen decarboxylase (URO-D)" evidence="15">
    <location>
        <begin position="148"/>
        <end position="164"/>
    </location>
</feature>
<comment type="caution">
    <text evidence="16">The sequence shown here is derived from an EMBL/GenBank/DDBJ whole genome shotgun (WGS) entry which is preliminary data.</text>
</comment>
<evidence type="ECO:0000256" key="9">
    <source>
        <dbReference type="ARBA" id="ARBA00022793"/>
    </source>
</evidence>
<evidence type="ECO:0000313" key="17">
    <source>
        <dbReference type="Proteomes" id="UP000001396"/>
    </source>
</evidence>
<comment type="subcellular location">
    <subcellularLocation>
        <location evidence="2">Cytoplasm</location>
    </subcellularLocation>
</comment>
<dbReference type="SUPFAM" id="SSF51726">
    <property type="entry name" value="UROD/MetE-like"/>
    <property type="match status" value="1"/>
</dbReference>
<dbReference type="InterPro" id="IPR000257">
    <property type="entry name" value="Uroporphyrinogen_deCOase"/>
</dbReference>
<dbReference type="STRING" id="670386.D3BN73"/>
<evidence type="ECO:0000256" key="8">
    <source>
        <dbReference type="ARBA" id="ARBA00022490"/>
    </source>
</evidence>
<evidence type="ECO:0000313" key="16">
    <source>
        <dbReference type="EMBL" id="EFA76733.1"/>
    </source>
</evidence>
<evidence type="ECO:0000256" key="3">
    <source>
        <dbReference type="ARBA" id="ARBA00004804"/>
    </source>
</evidence>
<dbReference type="FunCoup" id="D3BN73">
    <property type="interactions" value="537"/>
</dbReference>
<dbReference type="UniPathway" id="UPA00251">
    <property type="reaction ID" value="UER00321"/>
</dbReference>
<dbReference type="PANTHER" id="PTHR21091">
    <property type="entry name" value="METHYLTETRAHYDROFOLATE:HOMOCYSTEINE METHYLTRANSFERASE RELATED"/>
    <property type="match status" value="1"/>
</dbReference>
<comment type="subunit">
    <text evidence="5">Homodimer.</text>
</comment>
<evidence type="ECO:0000256" key="5">
    <source>
        <dbReference type="ARBA" id="ARBA00011738"/>
    </source>
</evidence>
<dbReference type="EC" id="4.1.1.37" evidence="6 12"/>
<dbReference type="PROSITE" id="PS00907">
    <property type="entry name" value="UROD_2"/>
    <property type="match status" value="1"/>
</dbReference>
<dbReference type="OMA" id="LWLMRQA"/>
<dbReference type="Proteomes" id="UP000001396">
    <property type="component" value="Unassembled WGS sequence"/>
</dbReference>
<comment type="similarity">
    <text evidence="4 13">Belongs to the uroporphyrinogen decarboxylase family.</text>
</comment>
<organism evidence="16 17">
    <name type="scientific">Heterostelium pallidum (strain ATCC 26659 / Pp 5 / PN500)</name>
    <name type="common">Cellular slime mold</name>
    <name type="synonym">Polysphondylium pallidum</name>
    <dbReference type="NCBI Taxonomy" id="670386"/>
    <lineage>
        <taxon>Eukaryota</taxon>
        <taxon>Amoebozoa</taxon>
        <taxon>Evosea</taxon>
        <taxon>Eumycetozoa</taxon>
        <taxon>Dictyostelia</taxon>
        <taxon>Acytosteliales</taxon>
        <taxon>Acytosteliaceae</taxon>
        <taxon>Heterostelium</taxon>
    </lineage>
</organism>
<keyword evidence="11 12" id="KW-0627">Porphyrin biosynthesis</keyword>
<evidence type="ECO:0000256" key="2">
    <source>
        <dbReference type="ARBA" id="ARBA00004496"/>
    </source>
</evidence>
<dbReference type="AlphaFoldDB" id="D3BN73"/>
<accession>D3BN73</accession>
<evidence type="ECO:0000256" key="11">
    <source>
        <dbReference type="ARBA" id="ARBA00023244"/>
    </source>
</evidence>
<dbReference type="Pfam" id="PF01208">
    <property type="entry name" value="URO-D"/>
    <property type="match status" value="1"/>
</dbReference>
<gene>
    <name evidence="16" type="primary">hemE</name>
    <name evidence="16" type="ORF">PPL_09484</name>
</gene>
<reference evidence="16 17" key="1">
    <citation type="journal article" date="2011" name="Genome Res.">
        <title>Phylogeny-wide analysis of social amoeba genomes highlights ancient origins for complex intercellular communication.</title>
        <authorList>
            <person name="Heidel A.J."/>
            <person name="Lawal H.M."/>
            <person name="Felder M."/>
            <person name="Schilde C."/>
            <person name="Helps N.R."/>
            <person name="Tunggal B."/>
            <person name="Rivero F."/>
            <person name="John U."/>
            <person name="Schleicher M."/>
            <person name="Eichinger L."/>
            <person name="Platzer M."/>
            <person name="Noegel A.A."/>
            <person name="Schaap P."/>
            <person name="Gloeckner G."/>
        </authorList>
    </citation>
    <scope>NUCLEOTIDE SEQUENCE [LARGE SCALE GENOMIC DNA]</scope>
    <source>
        <strain evidence="17">ATCC 26659 / Pp 5 / PN500</strain>
    </source>
</reference>
<keyword evidence="10 12" id="KW-0456">Lyase</keyword>
<evidence type="ECO:0000256" key="6">
    <source>
        <dbReference type="ARBA" id="ARBA00012288"/>
    </source>
</evidence>
<dbReference type="RefSeq" id="XP_020428865.1">
    <property type="nucleotide sequence ID" value="XM_020580278.1"/>
</dbReference>
<dbReference type="HAMAP" id="MF_00218">
    <property type="entry name" value="URO_D"/>
    <property type="match status" value="1"/>
</dbReference>
<name>D3BN73_HETP5</name>